<accession>A0ABT3N053</accession>
<dbReference type="Gene3D" id="1.10.510.10">
    <property type="entry name" value="Transferase(Phosphotransferase) domain 1"/>
    <property type="match status" value="1"/>
</dbReference>
<sequence>MMMLKDTVIFRNKKFYSKNIGSYEGKRNIDTDNKIYESKYSAVYKEGMDIYKTVKVSSYFRDNFRLLTTRSKSYDEIKGNNFLKQLGINVHNIKYWGISPMSHDVNELLITEYLKDYLPVEHHTIAFREKGVLEKILIQIANDINTMASNGAIYRDLHFQNVMSKLNGQICWIDTGLKYLKSKNKINKKLQIKINVIKRDMLDTGLLSANEWNSFYDTLSFGKQ</sequence>
<dbReference type="Proteomes" id="UP001209854">
    <property type="component" value="Unassembled WGS sequence"/>
</dbReference>
<dbReference type="SUPFAM" id="SSF56112">
    <property type="entry name" value="Protein kinase-like (PK-like)"/>
    <property type="match status" value="1"/>
</dbReference>
<name>A0ABT3N053_9GAMM</name>
<protein>
    <recommendedName>
        <fullName evidence="3">Protein kinase domain-containing protein</fullName>
    </recommendedName>
</protein>
<proteinExistence type="predicted"/>
<dbReference type="RefSeq" id="WP_262564765.1">
    <property type="nucleotide sequence ID" value="NZ_JAPFCC010000001.1"/>
</dbReference>
<comment type="caution">
    <text evidence="1">The sequence shown here is derived from an EMBL/GenBank/DDBJ whole genome shotgun (WGS) entry which is preliminary data.</text>
</comment>
<dbReference type="EMBL" id="JAPFCC010000001">
    <property type="protein sequence ID" value="MCW7555002.1"/>
    <property type="molecule type" value="Genomic_DNA"/>
</dbReference>
<organism evidence="1 2">
    <name type="scientific">Endozoicomonas gorgoniicola</name>
    <dbReference type="NCBI Taxonomy" id="1234144"/>
    <lineage>
        <taxon>Bacteria</taxon>
        <taxon>Pseudomonadati</taxon>
        <taxon>Pseudomonadota</taxon>
        <taxon>Gammaproteobacteria</taxon>
        <taxon>Oceanospirillales</taxon>
        <taxon>Endozoicomonadaceae</taxon>
        <taxon>Endozoicomonas</taxon>
    </lineage>
</organism>
<reference evidence="1 2" key="1">
    <citation type="submission" date="2022-10" db="EMBL/GenBank/DDBJ databases">
        <title>High-quality genome sequences of two octocoral-associated bacteria, Endozoicomonas euniceicola EF212 and Endozoicomonas gorgoniicola PS125.</title>
        <authorList>
            <person name="Chiou Y.-J."/>
            <person name="Chen Y.-H."/>
        </authorList>
    </citation>
    <scope>NUCLEOTIDE SEQUENCE [LARGE SCALE GENOMIC DNA]</scope>
    <source>
        <strain evidence="1 2">PS125</strain>
    </source>
</reference>
<evidence type="ECO:0000313" key="2">
    <source>
        <dbReference type="Proteomes" id="UP001209854"/>
    </source>
</evidence>
<evidence type="ECO:0008006" key="3">
    <source>
        <dbReference type="Google" id="ProtNLM"/>
    </source>
</evidence>
<gene>
    <name evidence="1" type="ORF">NX722_20730</name>
</gene>
<keyword evidence="2" id="KW-1185">Reference proteome</keyword>
<evidence type="ECO:0000313" key="1">
    <source>
        <dbReference type="EMBL" id="MCW7555002.1"/>
    </source>
</evidence>
<dbReference type="InterPro" id="IPR011009">
    <property type="entry name" value="Kinase-like_dom_sf"/>
</dbReference>